<name>A0A1F5LUI4_PENAI</name>
<sequence length="532" mass="60681">MTTTNKKDNQDIEGAASFHDEGPEKNHTDYKLVDKEVAKYATDTAIQIDDATNKRLRRMIDKRILVVMMFTYLIQTLDKGAMSFASIMGIMGDAHLEHNQYQWLTTVVYLTILVVEYPENWIIQRVPIGKWLSANILLWGICITLISAMKNFTGLVILRAFMGAFEAACQPTFVILSATWYQREEQGSVINYWSVWISTTIIGRRSHSPNRYMMNGLQNIVGGLLAFGFSFVPSWSPLKSWEAMFMTYGLITVIWAVFVYFWMPDSPMRAKCWTEEDKQLMVERVRQNQTGLQNRQFRKEQVWDALTDPQLYAFALIQLLTTIPSGGIGAYANIILKSFDFTTWESQLLSMVIGAVTTITMLVSAYLDRKFHQTIWIMIASVIPSIIGSSILVGIPFTPSKRVGMLIAYWIFYSFFAVSSLSLALLSRNVAGQTKKSIIIACNFVFWAAGNSIGPQVFRDKDAPRYYLAFSILLGCFGLVVLILLSLRVWYSVQNRKRDAKIATGEVIPDVNYTHGFEDITDRENPHFRYVY</sequence>
<evidence type="ECO:0000256" key="6">
    <source>
        <dbReference type="SAM" id="MobiDB-lite"/>
    </source>
</evidence>
<dbReference type="PANTHER" id="PTHR43791">
    <property type="entry name" value="PERMEASE-RELATED"/>
    <property type="match status" value="1"/>
</dbReference>
<evidence type="ECO:0000256" key="4">
    <source>
        <dbReference type="ARBA" id="ARBA00022989"/>
    </source>
</evidence>
<dbReference type="RefSeq" id="XP_022492007.1">
    <property type="nucleotide sequence ID" value="XM_022628668.1"/>
</dbReference>
<feature type="transmembrane region" description="Helical" evidence="7">
    <location>
        <begin position="131"/>
        <end position="149"/>
    </location>
</feature>
<evidence type="ECO:0000313" key="8">
    <source>
        <dbReference type="EMBL" id="OGE56579.1"/>
    </source>
</evidence>
<keyword evidence="3 7" id="KW-0812">Transmembrane</keyword>
<dbReference type="PANTHER" id="PTHR43791:SF63">
    <property type="entry name" value="HIGH AFFINITY CYSTEINE TRANSPORTER"/>
    <property type="match status" value="1"/>
</dbReference>
<feature type="compositionally biased region" description="Basic and acidic residues" evidence="6">
    <location>
        <begin position="1"/>
        <end position="10"/>
    </location>
</feature>
<proteinExistence type="predicted"/>
<evidence type="ECO:0000256" key="2">
    <source>
        <dbReference type="ARBA" id="ARBA00022448"/>
    </source>
</evidence>
<dbReference type="EMBL" id="LXJU01000003">
    <property type="protein sequence ID" value="OGE56579.1"/>
    <property type="molecule type" value="Genomic_DNA"/>
</dbReference>
<organism evidence="8 9">
    <name type="scientific">Penicillium arizonense</name>
    <dbReference type="NCBI Taxonomy" id="1835702"/>
    <lineage>
        <taxon>Eukaryota</taxon>
        <taxon>Fungi</taxon>
        <taxon>Dikarya</taxon>
        <taxon>Ascomycota</taxon>
        <taxon>Pezizomycotina</taxon>
        <taxon>Eurotiomycetes</taxon>
        <taxon>Eurotiomycetidae</taxon>
        <taxon>Eurotiales</taxon>
        <taxon>Aspergillaceae</taxon>
        <taxon>Penicillium</taxon>
    </lineage>
</organism>
<dbReference type="SUPFAM" id="SSF103473">
    <property type="entry name" value="MFS general substrate transporter"/>
    <property type="match status" value="1"/>
</dbReference>
<dbReference type="Pfam" id="PF07690">
    <property type="entry name" value="MFS_1"/>
    <property type="match status" value="1"/>
</dbReference>
<protein>
    <recommendedName>
        <fullName evidence="10">Major facilitator superfamily (MFS) profile domain-containing protein</fullName>
    </recommendedName>
</protein>
<evidence type="ECO:0008006" key="10">
    <source>
        <dbReference type="Google" id="ProtNLM"/>
    </source>
</evidence>
<dbReference type="AlphaFoldDB" id="A0A1F5LUI4"/>
<reference evidence="8 9" key="1">
    <citation type="journal article" date="2016" name="Sci. Rep.">
        <title>Penicillium arizonense, a new, genome sequenced fungal species, reveals a high chemical diversity in secreted metabolites.</title>
        <authorList>
            <person name="Grijseels S."/>
            <person name="Nielsen J.C."/>
            <person name="Randelovic M."/>
            <person name="Nielsen J."/>
            <person name="Nielsen K.F."/>
            <person name="Workman M."/>
            <person name="Frisvad J.C."/>
        </authorList>
    </citation>
    <scope>NUCLEOTIDE SEQUENCE [LARGE SCALE GENOMIC DNA]</scope>
    <source>
        <strain evidence="8 9">CBS 141311</strain>
    </source>
</reference>
<gene>
    <name evidence="8" type="ORF">PENARI_c003G09598</name>
</gene>
<evidence type="ECO:0000256" key="5">
    <source>
        <dbReference type="ARBA" id="ARBA00023136"/>
    </source>
</evidence>
<feature type="transmembrane region" description="Helical" evidence="7">
    <location>
        <begin position="438"/>
        <end position="454"/>
    </location>
</feature>
<feature type="transmembrane region" description="Helical" evidence="7">
    <location>
        <begin position="466"/>
        <end position="491"/>
    </location>
</feature>
<evidence type="ECO:0000256" key="7">
    <source>
        <dbReference type="SAM" id="Phobius"/>
    </source>
</evidence>
<feature type="transmembrane region" description="Helical" evidence="7">
    <location>
        <begin position="244"/>
        <end position="263"/>
    </location>
</feature>
<evidence type="ECO:0000256" key="3">
    <source>
        <dbReference type="ARBA" id="ARBA00022692"/>
    </source>
</evidence>
<comment type="caution">
    <text evidence="8">The sequence shown here is derived from an EMBL/GenBank/DDBJ whole genome shotgun (WGS) entry which is preliminary data.</text>
</comment>
<feature type="transmembrane region" description="Helical" evidence="7">
    <location>
        <begin position="407"/>
        <end position="426"/>
    </location>
</feature>
<keyword evidence="4 7" id="KW-1133">Transmembrane helix</keyword>
<feature type="transmembrane region" description="Helical" evidence="7">
    <location>
        <begin position="348"/>
        <end position="367"/>
    </location>
</feature>
<evidence type="ECO:0000313" key="9">
    <source>
        <dbReference type="Proteomes" id="UP000177622"/>
    </source>
</evidence>
<dbReference type="OrthoDB" id="6730379at2759"/>
<dbReference type="InterPro" id="IPR011701">
    <property type="entry name" value="MFS"/>
</dbReference>
<dbReference type="GO" id="GO:0033229">
    <property type="term" value="F:cysteine transmembrane transporter activity"/>
    <property type="evidence" value="ECO:0007669"/>
    <property type="project" value="TreeGrafter"/>
</dbReference>
<evidence type="ECO:0000256" key="1">
    <source>
        <dbReference type="ARBA" id="ARBA00004141"/>
    </source>
</evidence>
<dbReference type="GeneID" id="34573402"/>
<dbReference type="GO" id="GO:0016020">
    <property type="term" value="C:membrane"/>
    <property type="evidence" value="ECO:0007669"/>
    <property type="project" value="UniProtKB-SubCell"/>
</dbReference>
<dbReference type="InterPro" id="IPR036259">
    <property type="entry name" value="MFS_trans_sf"/>
</dbReference>
<keyword evidence="9" id="KW-1185">Reference proteome</keyword>
<comment type="subcellular location">
    <subcellularLocation>
        <location evidence="1">Membrane</location>
        <topology evidence="1">Multi-pass membrane protein</topology>
    </subcellularLocation>
</comment>
<keyword evidence="2" id="KW-0813">Transport</keyword>
<dbReference type="Proteomes" id="UP000177622">
    <property type="component" value="Unassembled WGS sequence"/>
</dbReference>
<keyword evidence="5 7" id="KW-0472">Membrane</keyword>
<feature type="transmembrane region" description="Helical" evidence="7">
    <location>
        <begin position="101"/>
        <end position="119"/>
    </location>
</feature>
<feature type="transmembrane region" description="Helical" evidence="7">
    <location>
        <begin position="64"/>
        <end position="89"/>
    </location>
</feature>
<accession>A0A1F5LUI4</accession>
<feature type="transmembrane region" description="Helical" evidence="7">
    <location>
        <begin position="311"/>
        <end position="336"/>
    </location>
</feature>
<feature type="region of interest" description="Disordered" evidence="6">
    <location>
        <begin position="1"/>
        <end position="26"/>
    </location>
</feature>
<feature type="transmembrane region" description="Helical" evidence="7">
    <location>
        <begin position="374"/>
        <end position="395"/>
    </location>
</feature>
<dbReference type="Gene3D" id="1.20.1250.20">
    <property type="entry name" value="MFS general substrate transporter like domains"/>
    <property type="match status" value="2"/>
</dbReference>